<dbReference type="GO" id="GO:0006388">
    <property type="term" value="P:tRNA splicing, via endonucleolytic cleavage and ligation"/>
    <property type="evidence" value="ECO:0007669"/>
    <property type="project" value="InterPro"/>
</dbReference>
<dbReference type="GO" id="GO:0005524">
    <property type="term" value="F:ATP binding"/>
    <property type="evidence" value="ECO:0007669"/>
    <property type="project" value="InterPro"/>
</dbReference>
<dbReference type="Pfam" id="PF05189">
    <property type="entry name" value="RTC_insert"/>
    <property type="match status" value="1"/>
</dbReference>
<evidence type="ECO:0000259" key="1">
    <source>
        <dbReference type="Pfam" id="PF01137"/>
    </source>
</evidence>
<dbReference type="InterPro" id="IPR013791">
    <property type="entry name" value="RNA3'-term_phos_cycl_insert"/>
</dbReference>
<proteinExistence type="predicted"/>
<feature type="domain" description="RNA 3'-terminal phosphate cyclase insert" evidence="2">
    <location>
        <begin position="819"/>
        <end position="927"/>
    </location>
</feature>
<gene>
    <name evidence="4" type="ORF">EVOR1521_LOCUS7161</name>
</gene>
<dbReference type="InterPro" id="IPR015965">
    <property type="entry name" value="tRNA_lig_PDEase"/>
</dbReference>
<evidence type="ECO:0000259" key="2">
    <source>
        <dbReference type="Pfam" id="PF05189"/>
    </source>
</evidence>
<dbReference type="Gene3D" id="3.65.10.20">
    <property type="entry name" value="RNA 3'-terminal phosphate cyclase domain"/>
    <property type="match status" value="1"/>
</dbReference>
<dbReference type="InterPro" id="IPR023797">
    <property type="entry name" value="RNA3'_phos_cyclase_dom"/>
</dbReference>
<evidence type="ECO:0000259" key="3">
    <source>
        <dbReference type="Pfam" id="PF08302"/>
    </source>
</evidence>
<dbReference type="InterPro" id="IPR000228">
    <property type="entry name" value="RNA3'_term_phos_cyc"/>
</dbReference>
<dbReference type="PANTHER" id="PTHR11096:SF0">
    <property type="entry name" value="RNA 3'-TERMINAL PHOSPHATE CYCLASE"/>
    <property type="match status" value="1"/>
</dbReference>
<dbReference type="InterPro" id="IPR036553">
    <property type="entry name" value="RPTC_insert"/>
</dbReference>
<dbReference type="EMBL" id="CAUJNA010000559">
    <property type="protein sequence ID" value="CAJ1378682.1"/>
    <property type="molecule type" value="Genomic_DNA"/>
</dbReference>
<dbReference type="InterPro" id="IPR013792">
    <property type="entry name" value="RNA3'P_cycl/enolpyr_Trfase_a/b"/>
</dbReference>
<feature type="domain" description="RNA 3'-terminal phosphate cyclase" evidence="1">
    <location>
        <begin position="630"/>
        <end position="975"/>
    </location>
</feature>
<organism evidence="4 5">
    <name type="scientific">Effrenium voratum</name>
    <dbReference type="NCBI Taxonomy" id="2562239"/>
    <lineage>
        <taxon>Eukaryota</taxon>
        <taxon>Sar</taxon>
        <taxon>Alveolata</taxon>
        <taxon>Dinophyceae</taxon>
        <taxon>Suessiales</taxon>
        <taxon>Symbiodiniaceae</taxon>
        <taxon>Effrenium</taxon>
    </lineage>
</organism>
<sequence length="1059" mass="113263">MDSDDLAAFLVAGPRGSGKSFLCTVLAHLLKGQCVSQDEAISSQGLSKELLFLQLVQSKAARPSIRHLFIDLASASHTAVAEAVFAGFKARKSGSVKLAAINLTDKEDLTGELCFSRIMKRSLRHIGIIPQAAHIRAVLETARAEPQLQDMEFDVTADLDMRMSPTSMAANALQQLLPVTGQTSLPAISSEKLCQAVAMAEACEQDFAKRWVTLYWVVELEPSVDLWGLEALADFLAQAKHAVQTQHPGVVQAVEPHVTLSWEECNPQLEKCEGEDMAMTVHSLCYDVLLGLIALKVSLDHASLCQNPHPHITVAKLPGVAAKQSNDLLLRESRGDTRITTLELPSPVEVKGTIQRRLDCESMAAATAALATTLPRGNPLCEFGLVATPFAFDVWAEVNSEITISACLADLGALVSQPLLHCKWPPPLRGKLWLTFHEKPLSARSISLLDTLESKGSVSAVHVAIAYFYSSENILQKTESKMQRDLEERLSGRVAAALLHARQAPLLQRRLGQTRSFCLRCFTAGAGADLPTLQKALAAVITASLGWVLDDQAELKLNAYFQDDWILLGFKALPAECSLQACQEHSPAGDGCASPELVSASNASVMQALGAALPPASESQGLVKIDGGFLQGGGQIVLCAATYAALLGAAVDIDHVRGCCSDAGLKQRHIAVLEGLRKLAGGSIHAEIEGTVVAFRPGTGTCDIDSNSFVVDTGTSALTEAVQALLPIMLARSHAIGGSEVEVIFKGGTNVCQLNHAGLFEVAPQVEFLQMVVFPMLRRLFGVSLGLQVRRRGFSQGGGEVAVRASTCQWPLHCCELLSQGTVASISGAAYSSAGIPKNVLGRMMKGQLRKREAGAELFLNERYPATPCHFNCKGGIPSAHGADACGLVVAITTTTGCCFGGGSMGRPGVAAEVIGEEAARAAVRSLQGGGAADERLEEQLVVFMAIAKGTSRLRLGKAAQSLPLQSALWLAECFGATVRVAACTRTMDWVNFMRSFVVHRTACGLCDCLRFNKVRTTHWKWMALEIGPRLTFQQVPDNVRKRGESLAASLKKHALRAN</sequence>
<feature type="domain" description="tRNA ligase phosphodiesterase" evidence="3">
    <location>
        <begin position="274"/>
        <end position="356"/>
    </location>
</feature>
<dbReference type="SUPFAM" id="SSF52540">
    <property type="entry name" value="P-loop containing nucleoside triphosphate hydrolases"/>
    <property type="match status" value="1"/>
</dbReference>
<dbReference type="Proteomes" id="UP001178507">
    <property type="component" value="Unassembled WGS sequence"/>
</dbReference>
<dbReference type="GO" id="GO:0003972">
    <property type="term" value="F:RNA ligase (ATP) activity"/>
    <property type="evidence" value="ECO:0007669"/>
    <property type="project" value="InterPro"/>
</dbReference>
<dbReference type="InterPro" id="IPR037136">
    <property type="entry name" value="RNA3'_phos_cyclase_dom_sf"/>
</dbReference>
<dbReference type="PANTHER" id="PTHR11096">
    <property type="entry name" value="RNA 3' TERMINAL PHOSPHATE CYCLASE"/>
    <property type="match status" value="1"/>
</dbReference>
<reference evidence="4" key="1">
    <citation type="submission" date="2023-08" db="EMBL/GenBank/DDBJ databases">
        <authorList>
            <person name="Chen Y."/>
            <person name="Shah S."/>
            <person name="Dougan E. K."/>
            <person name="Thang M."/>
            <person name="Chan C."/>
        </authorList>
    </citation>
    <scope>NUCLEOTIDE SEQUENCE</scope>
</reference>
<evidence type="ECO:0000313" key="4">
    <source>
        <dbReference type="EMBL" id="CAJ1378682.1"/>
    </source>
</evidence>
<dbReference type="Pfam" id="PF01137">
    <property type="entry name" value="RTC"/>
    <property type="match status" value="1"/>
</dbReference>
<evidence type="ECO:0008006" key="6">
    <source>
        <dbReference type="Google" id="ProtNLM"/>
    </source>
</evidence>
<dbReference type="SUPFAM" id="SSF55205">
    <property type="entry name" value="EPT/RTPC-like"/>
    <property type="match status" value="1"/>
</dbReference>
<protein>
    <recommendedName>
        <fullName evidence="6">RNA 3'-terminal-phosphate cyclase (ATP)</fullName>
    </recommendedName>
</protein>
<evidence type="ECO:0000313" key="5">
    <source>
        <dbReference type="Proteomes" id="UP001178507"/>
    </source>
</evidence>
<keyword evidence="5" id="KW-1185">Reference proteome</keyword>
<accession>A0AA36I1U2</accession>
<name>A0AA36I1U2_9DINO</name>
<dbReference type="Pfam" id="PF08302">
    <property type="entry name" value="tRNA_lig_CPD"/>
    <property type="match status" value="1"/>
</dbReference>
<dbReference type="AlphaFoldDB" id="A0AA36I1U2"/>
<dbReference type="GO" id="GO:0003963">
    <property type="term" value="F:RNA-3'-phosphate cyclase activity"/>
    <property type="evidence" value="ECO:0007669"/>
    <property type="project" value="TreeGrafter"/>
</dbReference>
<dbReference type="Gene3D" id="3.30.360.20">
    <property type="entry name" value="RNA 3'-terminal phosphate cyclase, insert domain"/>
    <property type="match status" value="1"/>
</dbReference>
<dbReference type="InterPro" id="IPR027417">
    <property type="entry name" value="P-loop_NTPase"/>
</dbReference>
<comment type="caution">
    <text evidence="4">The sequence shown here is derived from an EMBL/GenBank/DDBJ whole genome shotgun (WGS) entry which is preliminary data.</text>
</comment>